<comment type="similarity">
    <text evidence="1">Belongs to the NmrA-type oxidoreductase family.</text>
</comment>
<dbReference type="PANTHER" id="PTHR42748">
    <property type="entry name" value="NITROGEN METABOLITE REPRESSION PROTEIN NMRA FAMILY MEMBER"/>
    <property type="match status" value="1"/>
</dbReference>
<evidence type="ECO:0000256" key="2">
    <source>
        <dbReference type="ARBA" id="ARBA00022857"/>
    </source>
</evidence>
<dbReference type="Gene3D" id="3.40.50.720">
    <property type="entry name" value="NAD(P)-binding Rossmann-like Domain"/>
    <property type="match status" value="1"/>
</dbReference>
<evidence type="ECO:0000313" key="4">
    <source>
        <dbReference type="EMBL" id="QMT01626.1"/>
    </source>
</evidence>
<dbReference type="AlphaFoldDB" id="A0A7D7QPR0"/>
<gene>
    <name evidence="4" type="ORF">H1R19_22940</name>
</gene>
<dbReference type="InterPro" id="IPR008030">
    <property type="entry name" value="NmrA-like"/>
</dbReference>
<dbReference type="InterPro" id="IPR036291">
    <property type="entry name" value="NAD(P)-bd_dom_sf"/>
</dbReference>
<sequence length="171" mass="17860">MTTTSAPVLVTGATGRQGGSAARALLAAGIPVRALVRDPESPRAQAIEALGAALFVGNLDDLDSLTDAAEGARAVFSVQMPDFTGRAFNGELAQGKNLIAAAMRAEVPSSSIRPSRVLRTTPRGLPPAGIGHDWMNYAIQPARPEYATALGISVTRFADWAREHLSTSADH</sequence>
<feature type="domain" description="NmrA-like" evidence="3">
    <location>
        <begin position="8"/>
        <end position="108"/>
    </location>
</feature>
<reference evidence="5" key="1">
    <citation type="submission" date="2020-07" db="EMBL/GenBank/DDBJ databases">
        <title>novel species isolated from the respiratory tract of Marmot.</title>
        <authorList>
            <person name="Zhang G."/>
        </authorList>
    </citation>
    <scope>NUCLEOTIDE SEQUENCE [LARGE SCALE GENOMIC DNA]</scope>
    <source>
        <strain evidence="5">686</strain>
    </source>
</reference>
<evidence type="ECO:0000256" key="1">
    <source>
        <dbReference type="ARBA" id="ARBA00006328"/>
    </source>
</evidence>
<organism evidence="4 5">
    <name type="scientific">Gordonia jinghuaiqii</name>
    <dbReference type="NCBI Taxonomy" id="2758710"/>
    <lineage>
        <taxon>Bacteria</taxon>
        <taxon>Bacillati</taxon>
        <taxon>Actinomycetota</taxon>
        <taxon>Actinomycetes</taxon>
        <taxon>Mycobacteriales</taxon>
        <taxon>Gordoniaceae</taxon>
        <taxon>Gordonia</taxon>
    </lineage>
</organism>
<dbReference type="InterPro" id="IPR051164">
    <property type="entry name" value="NmrA-like_oxidored"/>
</dbReference>
<evidence type="ECO:0000313" key="5">
    <source>
        <dbReference type="Proteomes" id="UP000515663"/>
    </source>
</evidence>
<name>A0A7D7QPR0_9ACTN</name>
<dbReference type="RefSeq" id="WP_219850262.1">
    <property type="nucleotide sequence ID" value="NZ_CP059491.1"/>
</dbReference>
<dbReference type="Pfam" id="PF05368">
    <property type="entry name" value="NmrA"/>
    <property type="match status" value="1"/>
</dbReference>
<dbReference type="PANTHER" id="PTHR42748:SF7">
    <property type="entry name" value="NMRA LIKE REDOX SENSOR 1-RELATED"/>
    <property type="match status" value="1"/>
</dbReference>
<evidence type="ECO:0000259" key="3">
    <source>
        <dbReference type="Pfam" id="PF05368"/>
    </source>
</evidence>
<accession>A0A7D7QPR0</accession>
<dbReference type="SUPFAM" id="SSF51735">
    <property type="entry name" value="NAD(P)-binding Rossmann-fold domains"/>
    <property type="match status" value="1"/>
</dbReference>
<dbReference type="KEGG" id="gji:H1R19_22940"/>
<dbReference type="EMBL" id="CP059491">
    <property type="protein sequence ID" value="QMT01626.1"/>
    <property type="molecule type" value="Genomic_DNA"/>
</dbReference>
<keyword evidence="2" id="KW-0521">NADP</keyword>
<keyword evidence="5" id="KW-1185">Reference proteome</keyword>
<dbReference type="Proteomes" id="UP000515663">
    <property type="component" value="Chromosome"/>
</dbReference>
<protein>
    <submittedName>
        <fullName evidence="4">NmrA family NAD(P)-binding protein</fullName>
    </submittedName>
</protein>
<proteinExistence type="inferred from homology"/>